<gene>
    <name evidence="2" type="ORF">SAMN04489708_12423</name>
</gene>
<dbReference type="AlphaFoldDB" id="A0A1H0V8Z5"/>
<reference evidence="3" key="1">
    <citation type="submission" date="2016-10" db="EMBL/GenBank/DDBJ databases">
        <authorList>
            <person name="Varghese N."/>
            <person name="Submissions S."/>
        </authorList>
    </citation>
    <scope>NUCLEOTIDE SEQUENCE [LARGE SCALE GENOMIC DNA]</scope>
    <source>
        <strain evidence="3">DSM 17101</strain>
    </source>
</reference>
<proteinExistence type="predicted"/>
<dbReference type="EMBL" id="FNJL01000024">
    <property type="protein sequence ID" value="SDP74688.1"/>
    <property type="molecule type" value="Genomic_DNA"/>
</dbReference>
<evidence type="ECO:0000313" key="2">
    <source>
        <dbReference type="EMBL" id="SDP74688.1"/>
    </source>
</evidence>
<organism evidence="2 3">
    <name type="scientific">Paracidovorax cattleyae</name>
    <dbReference type="NCBI Taxonomy" id="80868"/>
    <lineage>
        <taxon>Bacteria</taxon>
        <taxon>Pseudomonadati</taxon>
        <taxon>Pseudomonadota</taxon>
        <taxon>Betaproteobacteria</taxon>
        <taxon>Burkholderiales</taxon>
        <taxon>Comamonadaceae</taxon>
        <taxon>Paracidovorax</taxon>
    </lineage>
</organism>
<evidence type="ECO:0000256" key="1">
    <source>
        <dbReference type="SAM" id="MobiDB-lite"/>
    </source>
</evidence>
<evidence type="ECO:0000313" key="3">
    <source>
        <dbReference type="Proteomes" id="UP000199317"/>
    </source>
</evidence>
<protein>
    <submittedName>
        <fullName evidence="2">Uncharacterized protein</fullName>
    </submittedName>
</protein>
<name>A0A1H0V8Z5_9BURK</name>
<dbReference type="Proteomes" id="UP000199317">
    <property type="component" value="Unassembled WGS sequence"/>
</dbReference>
<accession>A0A1H0V8Z5</accession>
<keyword evidence="3" id="KW-1185">Reference proteome</keyword>
<sequence length="251" mass="26794">MCARRRTYFLLLRQKKVGKEKASPGVCVPLRPVGAKGAACGARRQGAAAELAARWRAPLGQPQPVRSRSRRVLRHACAPCLLRSSAQPRGRGAAYGPLLRSARGARVRCTAHRFSWGGALGLWPSAATALGPSNAKARVTPSGCAWGAQGVGWRACRRTRPLRELTCRGCPSVARKRAASSTAHPTPEHPRLPRSPLGRTGSHPAGSPFLWLLSFGEAKESDSPAGAKSRLRKEDPQHGVMTSRALRADAG</sequence>
<feature type="region of interest" description="Disordered" evidence="1">
    <location>
        <begin position="176"/>
        <end position="203"/>
    </location>
</feature>
<feature type="region of interest" description="Disordered" evidence="1">
    <location>
        <begin position="220"/>
        <end position="251"/>
    </location>
</feature>